<proteinExistence type="predicted"/>
<keyword evidence="3" id="KW-1185">Reference proteome</keyword>
<feature type="compositionally biased region" description="Low complexity" evidence="1">
    <location>
        <begin position="55"/>
        <end position="65"/>
    </location>
</feature>
<accession>A0A9D4RF56</accession>
<evidence type="ECO:0000313" key="2">
    <source>
        <dbReference type="EMBL" id="KAH3864332.1"/>
    </source>
</evidence>
<sequence length="82" mass="8879">MTILGRLGGTLTQGSSSISQTPEIVRFSNTGVHQHQRVVPRHIKHRVVRKCSATTSCVTSTVRQRGGQGGPPGSHRRAPLNR</sequence>
<protein>
    <submittedName>
        <fullName evidence="2">Uncharacterized protein</fullName>
    </submittedName>
</protein>
<name>A0A9D4RF56_DREPO</name>
<dbReference type="Proteomes" id="UP000828390">
    <property type="component" value="Unassembled WGS sequence"/>
</dbReference>
<dbReference type="AlphaFoldDB" id="A0A9D4RF56"/>
<feature type="region of interest" description="Disordered" evidence="1">
    <location>
        <begin position="55"/>
        <end position="82"/>
    </location>
</feature>
<organism evidence="2 3">
    <name type="scientific">Dreissena polymorpha</name>
    <name type="common">Zebra mussel</name>
    <name type="synonym">Mytilus polymorpha</name>
    <dbReference type="NCBI Taxonomy" id="45954"/>
    <lineage>
        <taxon>Eukaryota</taxon>
        <taxon>Metazoa</taxon>
        <taxon>Spiralia</taxon>
        <taxon>Lophotrochozoa</taxon>
        <taxon>Mollusca</taxon>
        <taxon>Bivalvia</taxon>
        <taxon>Autobranchia</taxon>
        <taxon>Heteroconchia</taxon>
        <taxon>Euheterodonta</taxon>
        <taxon>Imparidentia</taxon>
        <taxon>Neoheterodontei</taxon>
        <taxon>Myida</taxon>
        <taxon>Dreissenoidea</taxon>
        <taxon>Dreissenidae</taxon>
        <taxon>Dreissena</taxon>
    </lineage>
</organism>
<evidence type="ECO:0000313" key="3">
    <source>
        <dbReference type="Proteomes" id="UP000828390"/>
    </source>
</evidence>
<reference evidence="2" key="2">
    <citation type="submission" date="2020-11" db="EMBL/GenBank/DDBJ databases">
        <authorList>
            <person name="McCartney M.A."/>
            <person name="Auch B."/>
            <person name="Kono T."/>
            <person name="Mallez S."/>
            <person name="Becker A."/>
            <person name="Gohl D.M."/>
            <person name="Silverstein K.A.T."/>
            <person name="Koren S."/>
            <person name="Bechman K.B."/>
            <person name="Herman A."/>
            <person name="Abrahante J.E."/>
            <person name="Garbe J."/>
        </authorList>
    </citation>
    <scope>NUCLEOTIDE SEQUENCE</scope>
    <source>
        <strain evidence="2">Duluth1</strain>
        <tissue evidence="2">Whole animal</tissue>
    </source>
</reference>
<reference evidence="2" key="1">
    <citation type="journal article" date="2019" name="bioRxiv">
        <title>The Genome of the Zebra Mussel, Dreissena polymorpha: A Resource for Invasive Species Research.</title>
        <authorList>
            <person name="McCartney M.A."/>
            <person name="Auch B."/>
            <person name="Kono T."/>
            <person name="Mallez S."/>
            <person name="Zhang Y."/>
            <person name="Obille A."/>
            <person name="Becker A."/>
            <person name="Abrahante J.E."/>
            <person name="Garbe J."/>
            <person name="Badalamenti J.P."/>
            <person name="Herman A."/>
            <person name="Mangelson H."/>
            <person name="Liachko I."/>
            <person name="Sullivan S."/>
            <person name="Sone E.D."/>
            <person name="Koren S."/>
            <person name="Silverstein K.A.T."/>
            <person name="Beckman K.B."/>
            <person name="Gohl D.M."/>
        </authorList>
    </citation>
    <scope>NUCLEOTIDE SEQUENCE</scope>
    <source>
        <strain evidence="2">Duluth1</strain>
        <tissue evidence="2">Whole animal</tissue>
    </source>
</reference>
<comment type="caution">
    <text evidence="2">The sequence shown here is derived from an EMBL/GenBank/DDBJ whole genome shotgun (WGS) entry which is preliminary data.</text>
</comment>
<evidence type="ECO:0000256" key="1">
    <source>
        <dbReference type="SAM" id="MobiDB-lite"/>
    </source>
</evidence>
<gene>
    <name evidence="2" type="ORF">DPMN_027349</name>
</gene>
<dbReference type="EMBL" id="JAIWYP010000002">
    <property type="protein sequence ID" value="KAH3864332.1"/>
    <property type="molecule type" value="Genomic_DNA"/>
</dbReference>